<dbReference type="GO" id="GO:0016787">
    <property type="term" value="F:hydrolase activity"/>
    <property type="evidence" value="ECO:0007669"/>
    <property type="project" value="UniProtKB-KW"/>
</dbReference>
<keyword evidence="6" id="KW-0255">Endonuclease</keyword>
<evidence type="ECO:0000313" key="13">
    <source>
        <dbReference type="Proteomes" id="UP000557426"/>
    </source>
</evidence>
<evidence type="ECO:0000256" key="6">
    <source>
        <dbReference type="ARBA" id="ARBA00022759"/>
    </source>
</evidence>
<organism evidence="12 13">
    <name type="scientific">Zapornia atra</name>
    <name type="common">Henderson crake</name>
    <dbReference type="NCBI Taxonomy" id="2585822"/>
    <lineage>
        <taxon>Eukaryota</taxon>
        <taxon>Metazoa</taxon>
        <taxon>Chordata</taxon>
        <taxon>Craniata</taxon>
        <taxon>Vertebrata</taxon>
        <taxon>Euteleostomi</taxon>
        <taxon>Archelosauria</taxon>
        <taxon>Archosauria</taxon>
        <taxon>Dinosauria</taxon>
        <taxon>Saurischia</taxon>
        <taxon>Theropoda</taxon>
        <taxon>Coelurosauria</taxon>
        <taxon>Aves</taxon>
        <taxon>Neognathae</taxon>
        <taxon>Neoaves</taxon>
        <taxon>Gruiformes</taxon>
        <taxon>Rallidae</taxon>
        <taxon>Zapornia</taxon>
    </lineage>
</organism>
<dbReference type="AlphaFoldDB" id="A0A7L3G1Q6"/>
<evidence type="ECO:0000256" key="3">
    <source>
        <dbReference type="ARBA" id="ARBA00022695"/>
    </source>
</evidence>
<sequence>LGEGNDRADRLVACAAPRDEFQAAKHSHEVFHQNAKGLCKQFKISIGDAKGIVQTCPECSNHGAGLGLGVNPRGLQANQIWQMDVTHVPEFGRLKYVHVCIDTHSHAMWATAQ</sequence>
<dbReference type="InterPro" id="IPR001584">
    <property type="entry name" value="Integrase_cat-core"/>
</dbReference>
<evidence type="ECO:0000256" key="9">
    <source>
        <dbReference type="PROSITE-ProRule" id="PRU00450"/>
    </source>
</evidence>
<evidence type="ECO:0000256" key="7">
    <source>
        <dbReference type="ARBA" id="ARBA00022801"/>
    </source>
</evidence>
<feature type="domain" description="Integrase-type" evidence="10">
    <location>
        <begin position="19"/>
        <end position="60"/>
    </location>
</feature>
<keyword evidence="2" id="KW-0808">Transferase</keyword>
<dbReference type="GO" id="GO:0003964">
    <property type="term" value="F:RNA-directed DNA polymerase activity"/>
    <property type="evidence" value="ECO:0007669"/>
    <property type="project" value="UniProtKB-KW"/>
</dbReference>
<keyword evidence="8" id="KW-0695">RNA-directed DNA polymerase</keyword>
<evidence type="ECO:0000256" key="4">
    <source>
        <dbReference type="ARBA" id="ARBA00022722"/>
    </source>
</evidence>
<keyword evidence="5" id="KW-0479">Metal-binding</keyword>
<accession>A0A7L3G1Q6</accession>
<evidence type="ECO:0000256" key="2">
    <source>
        <dbReference type="ARBA" id="ARBA00022679"/>
    </source>
</evidence>
<evidence type="ECO:0000256" key="8">
    <source>
        <dbReference type="ARBA" id="ARBA00022918"/>
    </source>
</evidence>
<keyword evidence="9" id="KW-0862">Zinc</keyword>
<keyword evidence="13" id="KW-1185">Reference proteome</keyword>
<dbReference type="GO" id="GO:0015074">
    <property type="term" value="P:DNA integration"/>
    <property type="evidence" value="ECO:0007669"/>
    <property type="project" value="InterPro"/>
</dbReference>
<dbReference type="Proteomes" id="UP000557426">
    <property type="component" value="Unassembled WGS sequence"/>
</dbReference>
<dbReference type="SUPFAM" id="SSF53098">
    <property type="entry name" value="Ribonuclease H-like"/>
    <property type="match status" value="1"/>
</dbReference>
<dbReference type="GO" id="GO:0004519">
    <property type="term" value="F:endonuclease activity"/>
    <property type="evidence" value="ECO:0007669"/>
    <property type="project" value="UniProtKB-KW"/>
</dbReference>
<keyword evidence="4" id="KW-0540">Nuclease</keyword>
<evidence type="ECO:0000259" key="11">
    <source>
        <dbReference type="PROSITE" id="PS50994"/>
    </source>
</evidence>
<feature type="non-terminal residue" evidence="12">
    <location>
        <position position="1"/>
    </location>
</feature>
<dbReference type="Pfam" id="PF00665">
    <property type="entry name" value="rve"/>
    <property type="match status" value="1"/>
</dbReference>
<dbReference type="EC" id="2.7.7.49" evidence="1"/>
<dbReference type="SUPFAM" id="SSF46919">
    <property type="entry name" value="N-terminal Zn binding domain of HIV integrase"/>
    <property type="match status" value="1"/>
</dbReference>
<evidence type="ECO:0000256" key="1">
    <source>
        <dbReference type="ARBA" id="ARBA00012493"/>
    </source>
</evidence>
<dbReference type="Gene3D" id="1.10.10.200">
    <property type="match status" value="1"/>
</dbReference>
<evidence type="ECO:0000313" key="12">
    <source>
        <dbReference type="EMBL" id="NXT86298.1"/>
    </source>
</evidence>
<reference evidence="12 13" key="1">
    <citation type="submission" date="2019-09" db="EMBL/GenBank/DDBJ databases">
        <title>Bird 10,000 Genomes (B10K) Project - Family phase.</title>
        <authorList>
            <person name="Zhang G."/>
        </authorList>
    </citation>
    <scope>NUCLEOTIDE SEQUENCE [LARGE SCALE GENOMIC DNA]</scope>
    <source>
        <strain evidence="12">B10K-DU-011-47</strain>
        <tissue evidence="12">Mixed tissue sample</tissue>
    </source>
</reference>
<dbReference type="InterPro" id="IPR012337">
    <property type="entry name" value="RNaseH-like_sf"/>
</dbReference>
<dbReference type="Pfam" id="PF02022">
    <property type="entry name" value="Integrase_Zn"/>
    <property type="match status" value="1"/>
</dbReference>
<dbReference type="PROSITE" id="PS50876">
    <property type="entry name" value="ZF_INTEGRASE"/>
    <property type="match status" value="1"/>
</dbReference>
<feature type="domain" description="Integrase catalytic" evidence="11">
    <location>
        <begin position="68"/>
        <end position="113"/>
    </location>
</feature>
<dbReference type="InterPro" id="IPR003308">
    <property type="entry name" value="Integrase_Zn-bd_dom_N"/>
</dbReference>
<feature type="non-terminal residue" evidence="12">
    <location>
        <position position="113"/>
    </location>
</feature>
<comment type="caution">
    <text evidence="12">The sequence shown here is derived from an EMBL/GenBank/DDBJ whole genome shotgun (WGS) entry which is preliminary data.</text>
</comment>
<dbReference type="InterPro" id="IPR036397">
    <property type="entry name" value="RNaseH_sf"/>
</dbReference>
<evidence type="ECO:0000259" key="10">
    <source>
        <dbReference type="PROSITE" id="PS50876"/>
    </source>
</evidence>
<dbReference type="PROSITE" id="PS50994">
    <property type="entry name" value="INTEGRASE"/>
    <property type="match status" value="1"/>
</dbReference>
<dbReference type="Gene3D" id="3.30.420.10">
    <property type="entry name" value="Ribonuclease H-like superfamily/Ribonuclease H"/>
    <property type="match status" value="1"/>
</dbReference>
<dbReference type="EMBL" id="VZTU01058543">
    <property type="protein sequence ID" value="NXT86298.1"/>
    <property type="molecule type" value="Genomic_DNA"/>
</dbReference>
<protein>
    <recommendedName>
        <fullName evidence="1">RNA-directed DNA polymerase</fullName>
        <ecNumber evidence="1">2.7.7.49</ecNumber>
    </recommendedName>
</protein>
<dbReference type="InterPro" id="IPR017856">
    <property type="entry name" value="Integrase-like_N"/>
</dbReference>
<dbReference type="PANTHER" id="PTHR41694">
    <property type="entry name" value="ENDOGENOUS RETROVIRUS GROUP K MEMBER POL PROTEIN"/>
    <property type="match status" value="1"/>
</dbReference>
<evidence type="ECO:0000256" key="5">
    <source>
        <dbReference type="ARBA" id="ARBA00022723"/>
    </source>
</evidence>
<dbReference type="PANTHER" id="PTHR41694:SF3">
    <property type="entry name" value="RNA-DIRECTED DNA POLYMERASE-RELATED"/>
    <property type="match status" value="1"/>
</dbReference>
<dbReference type="GO" id="GO:0035613">
    <property type="term" value="F:RNA stem-loop binding"/>
    <property type="evidence" value="ECO:0007669"/>
    <property type="project" value="TreeGrafter"/>
</dbReference>
<keyword evidence="3" id="KW-0548">Nucleotidyltransferase</keyword>
<name>A0A7L3G1Q6_9GRUI</name>
<dbReference type="GO" id="GO:0008270">
    <property type="term" value="F:zinc ion binding"/>
    <property type="evidence" value="ECO:0007669"/>
    <property type="project" value="UniProtKB-KW"/>
</dbReference>
<keyword evidence="9" id="KW-0863">Zinc-finger</keyword>
<gene>
    <name evidence="12" type="primary">Ervk10</name>
    <name evidence="12" type="ORF">ZAPATR_R14175</name>
</gene>
<proteinExistence type="predicted"/>
<keyword evidence="7" id="KW-0378">Hydrolase</keyword>